<accession>A0A6J5NE69</accession>
<reference evidence="1" key="1">
    <citation type="submission" date="2020-04" db="EMBL/GenBank/DDBJ databases">
        <authorList>
            <person name="Chiriac C."/>
            <person name="Salcher M."/>
            <person name="Ghai R."/>
            <person name="Kavagutti S V."/>
        </authorList>
    </citation>
    <scope>NUCLEOTIDE SEQUENCE</scope>
</reference>
<dbReference type="EMBL" id="LR796627">
    <property type="protein sequence ID" value="CAB4155831.1"/>
    <property type="molecule type" value="Genomic_DNA"/>
</dbReference>
<evidence type="ECO:0000313" key="1">
    <source>
        <dbReference type="EMBL" id="CAB4155831.1"/>
    </source>
</evidence>
<proteinExistence type="predicted"/>
<sequence length="122" mass="14351">MAYKEYTNPHECLEIYKHSVRPRPCDRCGNAAYYYHGDFGYLCASHLLDLCNIGETSWNWNDYPEVWARCNRLLQRKPFSTANLVTDYGPPVNMITKSLGGLTERWDEEWDIAQLNIKEIER</sequence>
<gene>
    <name evidence="1" type="ORF">UFOVP660_27</name>
</gene>
<name>A0A6J5NE69_9CAUD</name>
<protein>
    <submittedName>
        <fullName evidence="1">Uncharacterized protein</fullName>
    </submittedName>
</protein>
<organism evidence="1">
    <name type="scientific">uncultured Caudovirales phage</name>
    <dbReference type="NCBI Taxonomy" id="2100421"/>
    <lineage>
        <taxon>Viruses</taxon>
        <taxon>Duplodnaviria</taxon>
        <taxon>Heunggongvirae</taxon>
        <taxon>Uroviricota</taxon>
        <taxon>Caudoviricetes</taxon>
        <taxon>Peduoviridae</taxon>
        <taxon>Maltschvirus</taxon>
        <taxon>Maltschvirus maltsch</taxon>
    </lineage>
</organism>